<proteinExistence type="inferred from homology"/>
<dbReference type="InterPro" id="IPR013595">
    <property type="entry name" value="Pept_S33_TAP-like_C"/>
</dbReference>
<feature type="signal peptide" evidence="5">
    <location>
        <begin position="1"/>
        <end position="30"/>
    </location>
</feature>
<name>A0A7W5P7A0_9ACTN</name>
<dbReference type="PANTHER" id="PTHR43248">
    <property type="entry name" value="2-SUCCINYL-6-HYDROXY-2,4-CYCLOHEXADIENE-1-CARBOXYLATE SYNTHASE"/>
    <property type="match status" value="1"/>
</dbReference>
<dbReference type="PANTHER" id="PTHR43248:SF29">
    <property type="entry name" value="TRIPEPTIDYL AMINOPEPTIDASE"/>
    <property type="match status" value="1"/>
</dbReference>
<dbReference type="SUPFAM" id="SSF53474">
    <property type="entry name" value="alpha/beta-Hydrolases"/>
    <property type="match status" value="1"/>
</dbReference>
<dbReference type="Gene3D" id="3.40.50.1820">
    <property type="entry name" value="alpha/beta hydrolase"/>
    <property type="match status" value="1"/>
</dbReference>
<sequence>MTLRPRALAACAAFATLLASGALLAPSAAAEPVAGAAPKTAAAAASSAAAGSYTPAAPVWGSCSDDGLKEAKAQCAKVTVPLDYAHPGGTKIKIAVSRVLHTAKKYQGVMLVNPGGPGGSGLGLVTLGQYVPDGAGDGYDWIGFDPRGVGDSEPAVSCDPEFAGYDRPRYVPASPALSEAWFAKTNAYTDACAKKNGPILDHLTTVDSAKDMESIRKALGQKKINYYGFSYGTYLGQVYGTLYPTRLRRVVFDGTVDPRKIWYDANLDQDQPFDVNIDIWFGWIAEHDSTYHLGTTEKAVRSLFYRTEEKLYRDPVKGEGGDLGGSEWVDAFLYAGYYQSTWTDLAATFSGFVRKGDVKALEAAYLDASGYDPDNPKADNGYAVYLGVQCTDTKDWPQRWSTWERDSWRIFRTAPYETWANTWFNEPCRHWPAQQQKELKIDGSKVKSLLMVNETLDAATPYAGSLEVRKRFPKARLIAEPGGTTHAGSLYGNACVDDRIAAYLATGDLPKRRSGKRADVSCKPLPRPEPEASGTKTAKAKQAARAAARAGSPELSALRRAALPR</sequence>
<evidence type="ECO:0000256" key="2">
    <source>
        <dbReference type="ARBA" id="ARBA00022729"/>
    </source>
</evidence>
<evidence type="ECO:0000256" key="1">
    <source>
        <dbReference type="ARBA" id="ARBA00010088"/>
    </source>
</evidence>
<feature type="compositionally biased region" description="Basic and acidic residues" evidence="4">
    <location>
        <begin position="516"/>
        <end position="530"/>
    </location>
</feature>
<dbReference type="InterPro" id="IPR051601">
    <property type="entry name" value="Serine_prot/Carboxylest_S33"/>
</dbReference>
<dbReference type="PROSITE" id="PS51318">
    <property type="entry name" value="TAT"/>
    <property type="match status" value="1"/>
</dbReference>
<evidence type="ECO:0000256" key="5">
    <source>
        <dbReference type="SAM" id="SignalP"/>
    </source>
</evidence>
<dbReference type="EMBL" id="JACHZG010000001">
    <property type="protein sequence ID" value="MBB3327350.1"/>
    <property type="molecule type" value="Genomic_DNA"/>
</dbReference>
<keyword evidence="3" id="KW-0378">Hydrolase</keyword>
<dbReference type="Pfam" id="PF08386">
    <property type="entry name" value="Abhydrolase_4"/>
    <property type="match status" value="1"/>
</dbReference>
<evidence type="ECO:0000256" key="4">
    <source>
        <dbReference type="SAM" id="MobiDB-lite"/>
    </source>
</evidence>
<dbReference type="InterPro" id="IPR029058">
    <property type="entry name" value="AB_hydrolase_fold"/>
</dbReference>
<comment type="caution">
    <text evidence="8">The sequence shown here is derived from an EMBL/GenBank/DDBJ whole genome shotgun (WGS) entry which is preliminary data.</text>
</comment>
<evidence type="ECO:0000259" key="6">
    <source>
        <dbReference type="Pfam" id="PF00561"/>
    </source>
</evidence>
<dbReference type="RefSeq" id="WP_183338521.1">
    <property type="nucleotide sequence ID" value="NZ_JACHZG010000001.1"/>
</dbReference>
<evidence type="ECO:0000313" key="8">
    <source>
        <dbReference type="EMBL" id="MBB3327350.1"/>
    </source>
</evidence>
<dbReference type="GO" id="GO:0016787">
    <property type="term" value="F:hydrolase activity"/>
    <property type="evidence" value="ECO:0007669"/>
    <property type="project" value="UniProtKB-KW"/>
</dbReference>
<dbReference type="InterPro" id="IPR006311">
    <property type="entry name" value="TAT_signal"/>
</dbReference>
<dbReference type="Pfam" id="PF00561">
    <property type="entry name" value="Abhydrolase_1"/>
    <property type="match status" value="1"/>
</dbReference>
<feature type="domain" description="Peptidase S33 tripeptidyl aminopeptidase-like C-terminal" evidence="7">
    <location>
        <begin position="418"/>
        <end position="512"/>
    </location>
</feature>
<gene>
    <name evidence="8" type="ORF">FHX39_002294</name>
</gene>
<reference evidence="8 9" key="1">
    <citation type="submission" date="2020-08" db="EMBL/GenBank/DDBJ databases">
        <title>Sequencing the genomes of 1000 actinobacteria strains.</title>
        <authorList>
            <person name="Klenk H.-P."/>
        </authorList>
    </citation>
    <scope>NUCLEOTIDE SEQUENCE [LARGE SCALE GENOMIC DNA]</scope>
    <source>
        <strain evidence="8 9">DSM 11053</strain>
    </source>
</reference>
<organism evidence="8 9">
    <name type="scientific">Microlunatus antarcticus</name>
    <dbReference type="NCBI Taxonomy" id="53388"/>
    <lineage>
        <taxon>Bacteria</taxon>
        <taxon>Bacillati</taxon>
        <taxon>Actinomycetota</taxon>
        <taxon>Actinomycetes</taxon>
        <taxon>Propionibacteriales</taxon>
        <taxon>Propionibacteriaceae</taxon>
        <taxon>Microlunatus</taxon>
    </lineage>
</organism>
<feature type="region of interest" description="Disordered" evidence="4">
    <location>
        <begin position="512"/>
        <end position="565"/>
    </location>
</feature>
<evidence type="ECO:0000313" key="9">
    <source>
        <dbReference type="Proteomes" id="UP000565572"/>
    </source>
</evidence>
<dbReference type="Proteomes" id="UP000565572">
    <property type="component" value="Unassembled WGS sequence"/>
</dbReference>
<evidence type="ECO:0000256" key="3">
    <source>
        <dbReference type="ARBA" id="ARBA00022801"/>
    </source>
</evidence>
<feature type="compositionally biased region" description="Low complexity" evidence="4">
    <location>
        <begin position="532"/>
        <end position="552"/>
    </location>
</feature>
<keyword evidence="2 5" id="KW-0732">Signal</keyword>
<dbReference type="InterPro" id="IPR000073">
    <property type="entry name" value="AB_hydrolase_1"/>
</dbReference>
<feature type="domain" description="AB hydrolase-1" evidence="6">
    <location>
        <begin position="109"/>
        <end position="271"/>
    </location>
</feature>
<accession>A0A7W5P7A0</accession>
<keyword evidence="9" id="KW-1185">Reference proteome</keyword>
<comment type="similarity">
    <text evidence="1">Belongs to the peptidase S33 family.</text>
</comment>
<feature type="chain" id="PRO_5039702603" evidence="5">
    <location>
        <begin position="31"/>
        <end position="565"/>
    </location>
</feature>
<dbReference type="AlphaFoldDB" id="A0A7W5P7A0"/>
<protein>
    <submittedName>
        <fullName evidence="8">Pimeloyl-ACP methyl ester carboxylesterase</fullName>
    </submittedName>
</protein>
<evidence type="ECO:0000259" key="7">
    <source>
        <dbReference type="Pfam" id="PF08386"/>
    </source>
</evidence>